<dbReference type="PANTHER" id="PTHR33221">
    <property type="entry name" value="WINGED HELIX-TURN-HELIX TRANSCRIPTIONAL REGULATOR, RRF2 FAMILY"/>
    <property type="match status" value="1"/>
</dbReference>
<evidence type="ECO:0000313" key="5">
    <source>
        <dbReference type="EMBL" id="KUK97254.1"/>
    </source>
</evidence>
<evidence type="ECO:0000313" key="4">
    <source>
        <dbReference type="EMBL" id="KUK44896.1"/>
    </source>
</evidence>
<dbReference type="PIRSF" id="PIRSF005063">
    <property type="entry name" value="UCP005063_CBS_MJ1232"/>
    <property type="match status" value="1"/>
</dbReference>
<keyword evidence="2" id="KW-0129">CBS domain</keyword>
<evidence type="ECO:0000313" key="6">
    <source>
        <dbReference type="Proteomes" id="UP000053961"/>
    </source>
</evidence>
<dbReference type="Gene3D" id="1.10.10.10">
    <property type="entry name" value="Winged helix-like DNA-binding domain superfamily/Winged helix DNA-binding domain"/>
    <property type="match status" value="1"/>
</dbReference>
<proteinExistence type="predicted"/>
<dbReference type="EMBL" id="LGHB01000003">
    <property type="protein sequence ID" value="KUK97254.1"/>
    <property type="molecule type" value="Genomic_DNA"/>
</dbReference>
<dbReference type="SUPFAM" id="SSF46785">
    <property type="entry name" value="Winged helix' DNA-binding domain"/>
    <property type="match status" value="1"/>
</dbReference>
<accession>A0A117MCZ7</accession>
<protein>
    <submittedName>
        <fullName evidence="5">Putative signal transduction protein with CBS domain</fullName>
    </submittedName>
</protein>
<sequence>MELTQIQREILTALINLQRREGRAVKGEEIASIIDRNPGTIRNQMQSLKALHLVEGVPGPKGGYRAIAAAYEAINLDGNDDVVDVPVIRNGSPVDGATANEITFYTVMRPNQCSGIVQIIGNIREFNVDDEIEIGPTPVNKTHIKGVVTGRDDTTNRLLFDIKEMASIPKIPVKNLARPIITLDPEISLLEACKKLNASKVRGALVGKNGDPRGLISLEDVIRGMAEGKESRPVEESMEREFPTVDADEPLHVAISKLGKTGGCQVVVVDSDVPSGMLDATDLIRCMIRF</sequence>
<dbReference type="AlphaFoldDB" id="A0A117MCZ7"/>
<dbReference type="Gene3D" id="3.10.580.10">
    <property type="entry name" value="CBS-domain"/>
    <property type="match status" value="1"/>
</dbReference>
<evidence type="ECO:0000259" key="3">
    <source>
        <dbReference type="PROSITE" id="PS51371"/>
    </source>
</evidence>
<keyword evidence="1" id="KW-0028">Amino-acid biosynthesis</keyword>
<dbReference type="SUPFAM" id="SSF54631">
    <property type="entry name" value="CBS-domain pair"/>
    <property type="match status" value="1"/>
</dbReference>
<dbReference type="Proteomes" id="UP000053961">
    <property type="component" value="Unassembled WGS sequence"/>
</dbReference>
<dbReference type="InterPro" id="IPR005104">
    <property type="entry name" value="WHTH_HrcA_DNA-bd"/>
</dbReference>
<dbReference type="Pfam" id="PF03444">
    <property type="entry name" value="WHD_HrcA"/>
    <property type="match status" value="1"/>
</dbReference>
<dbReference type="GO" id="GO:0005829">
    <property type="term" value="C:cytosol"/>
    <property type="evidence" value="ECO:0007669"/>
    <property type="project" value="TreeGrafter"/>
</dbReference>
<keyword evidence="1" id="KW-0486">Methionine biosynthesis</keyword>
<dbReference type="PANTHER" id="PTHR33221:SF15">
    <property type="entry name" value="HTH-TYPE TRANSCRIPTIONAL REGULATOR YWGB-RELATED"/>
    <property type="match status" value="1"/>
</dbReference>
<dbReference type="InterPro" id="IPR016436">
    <property type="entry name" value="UCP005063_CBS"/>
</dbReference>
<reference evidence="5" key="1">
    <citation type="journal article" date="2015" name="MBio">
        <title>Genome-resolved metagenomic analysis reveals roles for candidate phyla and other microbial community members in biogeochemical transformations in oil reservoirs.</title>
        <authorList>
            <person name="Hu P."/>
            <person name="Tom L."/>
            <person name="Singh A."/>
            <person name="Thomas B.C."/>
            <person name="Baker B.J."/>
            <person name="Piceno Y.M."/>
            <person name="Andersen G.L."/>
            <person name="Banfield J.F."/>
        </authorList>
    </citation>
    <scope>NUCLEOTIDE SEQUENCE [LARGE SCALE GENOMIC DNA]</scope>
    <source>
        <strain evidence="5">56_747</strain>
    </source>
</reference>
<reference evidence="6 7" key="2">
    <citation type="journal article" date="2015" name="MBio">
        <title>Genome-Resolved Metagenomic Analysis Reveals Roles for Candidate Phyla and Other Microbial Community Members in Biogeochemical Transformations in Oil Reservoirs.</title>
        <authorList>
            <person name="Hu P."/>
            <person name="Tom L."/>
            <person name="Singh A."/>
            <person name="Thomas B.C."/>
            <person name="Baker B.J."/>
            <person name="Piceno Y.M."/>
            <person name="Andersen G.L."/>
            <person name="Banfield J.F."/>
        </authorList>
    </citation>
    <scope>NUCLEOTIDE SEQUENCE [LARGE SCALE GENOMIC DNA]</scope>
    <source>
        <strain evidence="4">57_489</strain>
    </source>
</reference>
<evidence type="ECO:0000256" key="2">
    <source>
        <dbReference type="PROSITE-ProRule" id="PRU00703"/>
    </source>
</evidence>
<dbReference type="Proteomes" id="UP000057043">
    <property type="component" value="Unassembled WGS sequence"/>
</dbReference>
<dbReference type="GO" id="GO:0003677">
    <property type="term" value="F:DNA binding"/>
    <property type="evidence" value="ECO:0007669"/>
    <property type="project" value="InterPro"/>
</dbReference>
<name>A0A117MCZ7_9EURY</name>
<dbReference type="PATRIC" id="fig|301375.6.peg.319"/>
<feature type="domain" description="CBS" evidence="3">
    <location>
        <begin position="238"/>
        <end position="290"/>
    </location>
</feature>
<dbReference type="Pfam" id="PF00571">
    <property type="entry name" value="CBS"/>
    <property type="match status" value="2"/>
</dbReference>
<dbReference type="PROSITE" id="PS51371">
    <property type="entry name" value="CBS"/>
    <property type="match status" value="2"/>
</dbReference>
<dbReference type="EMBL" id="LGFT01000012">
    <property type="protein sequence ID" value="KUK44896.1"/>
    <property type="molecule type" value="Genomic_DNA"/>
</dbReference>
<dbReference type="InterPro" id="IPR000944">
    <property type="entry name" value="Tscrpt_reg_Rrf2"/>
</dbReference>
<dbReference type="InterPro" id="IPR046342">
    <property type="entry name" value="CBS_dom_sf"/>
</dbReference>
<dbReference type="SMART" id="SM00116">
    <property type="entry name" value="CBS"/>
    <property type="match status" value="2"/>
</dbReference>
<dbReference type="GO" id="GO:0003700">
    <property type="term" value="F:DNA-binding transcription factor activity"/>
    <property type="evidence" value="ECO:0007669"/>
    <property type="project" value="TreeGrafter"/>
</dbReference>
<evidence type="ECO:0000313" key="7">
    <source>
        <dbReference type="Proteomes" id="UP000057043"/>
    </source>
</evidence>
<dbReference type="GO" id="GO:0009086">
    <property type="term" value="P:methionine biosynthetic process"/>
    <property type="evidence" value="ECO:0007669"/>
    <property type="project" value="UniProtKB-KW"/>
</dbReference>
<dbReference type="InterPro" id="IPR036388">
    <property type="entry name" value="WH-like_DNA-bd_sf"/>
</dbReference>
<gene>
    <name evidence="4" type="ORF">XD72_0722</name>
    <name evidence="5" type="ORF">XE07_0409</name>
</gene>
<dbReference type="InterPro" id="IPR000644">
    <property type="entry name" value="CBS_dom"/>
</dbReference>
<feature type="domain" description="CBS" evidence="3">
    <location>
        <begin position="176"/>
        <end position="231"/>
    </location>
</feature>
<evidence type="ECO:0000256" key="1">
    <source>
        <dbReference type="ARBA" id="ARBA00023167"/>
    </source>
</evidence>
<organism evidence="5 6">
    <name type="scientific">Methanothrix harundinacea</name>
    <dbReference type="NCBI Taxonomy" id="301375"/>
    <lineage>
        <taxon>Archaea</taxon>
        <taxon>Methanobacteriati</taxon>
        <taxon>Methanobacteriota</taxon>
        <taxon>Stenosarchaea group</taxon>
        <taxon>Methanomicrobia</taxon>
        <taxon>Methanotrichales</taxon>
        <taxon>Methanotrichaceae</taxon>
        <taxon>Methanothrix</taxon>
    </lineage>
</organism>
<dbReference type="InterPro" id="IPR036390">
    <property type="entry name" value="WH_DNA-bd_sf"/>
</dbReference>
<comment type="caution">
    <text evidence="5">The sequence shown here is derived from an EMBL/GenBank/DDBJ whole genome shotgun (WGS) entry which is preliminary data.</text>
</comment>